<protein>
    <submittedName>
        <fullName evidence="1">Unannotated protein</fullName>
    </submittedName>
</protein>
<dbReference type="EMBL" id="CAEZUH010000077">
    <property type="protein sequence ID" value="CAB4597318.1"/>
    <property type="molecule type" value="Genomic_DNA"/>
</dbReference>
<gene>
    <name evidence="1" type="ORF">UFOPK1798_00788</name>
</gene>
<reference evidence="1" key="1">
    <citation type="submission" date="2020-05" db="EMBL/GenBank/DDBJ databases">
        <authorList>
            <person name="Chiriac C."/>
            <person name="Salcher M."/>
            <person name="Ghai R."/>
            <person name="Kavagutti S V."/>
        </authorList>
    </citation>
    <scope>NUCLEOTIDE SEQUENCE</scope>
</reference>
<sequence length="250" mass="26910">MPSTHRLLIITALIPAIVIGQSSLAAAHQPVSLTAKHSSPDKGPIMVDGTVSFALRANFTKPNQQQGFRASLKAGELLNFEYLIIDKAPENKMALSKLPVVTITAPDGVKSIVKFTERTNFYEPYGRTNYLYLARFSSTAIEGIYSFAIRSKAKSAITVSTGSKEIFGEVFQPAICPTVAPSNPVAITNAQAATLIGMKKEAAITCIQSLSASHRIAQEDGQSFALTKDYRIDRVDLTISKGFVTKVSVG</sequence>
<evidence type="ECO:0000313" key="1">
    <source>
        <dbReference type="EMBL" id="CAB4597318.1"/>
    </source>
</evidence>
<name>A0A6J6GKE6_9ZZZZ</name>
<dbReference type="AlphaFoldDB" id="A0A6J6GKE6"/>
<organism evidence="1">
    <name type="scientific">freshwater metagenome</name>
    <dbReference type="NCBI Taxonomy" id="449393"/>
    <lineage>
        <taxon>unclassified sequences</taxon>
        <taxon>metagenomes</taxon>
        <taxon>ecological metagenomes</taxon>
    </lineage>
</organism>
<accession>A0A6J6GKE6</accession>
<proteinExistence type="predicted"/>